<keyword evidence="6 12" id="KW-0349">Heme</keyword>
<dbReference type="GO" id="GO:0020037">
    <property type="term" value="F:heme binding"/>
    <property type="evidence" value="ECO:0007669"/>
    <property type="project" value="InterPro"/>
</dbReference>
<keyword evidence="16" id="KW-1185">Reference proteome</keyword>
<sequence>MVKRYLTSNQGAPIVDDQHSLTVGERGPILLTDTVYLEKIAQFDRERIPERAFHAKGAGAFGYFVPYKSFASLTMADFLQDPEKVTPVFTRFSLAGGSLGGADTVRDVRGFAVKFYTEEGNYDLICNHIPVFPLRDPLQFPDFVHALKPDPVANIRGGPVAASRLWDFMSLRPESMNFLLYLFSDIGTVKSYRTIQGFGVNTYKWVNLCGEEVYIRYYWEPCEGVECIDSKMAAQLAGTDPDVASRDLFDTIAAGDCVEFEMRVQIIKSELECEQPFDILDSTLIWPEHMYPLIPVGRMVLNKNPENFFAEVEQSAFSPAAIVPGIAFSNDRILQGRIFPYADTQRYRIGTNFLELPVNMPRKPVDNKIQDGPMRSRYSTDIANYLPNTLSCGLPAEAPEKGNPPQECISGCVGRQEPAGDDYYQAGYKYRNMSEAEKEHLVSNIIESLSQADEPIQRRMIEHFMRTDNELGCRIAQRLNLTP</sequence>
<dbReference type="PRINTS" id="PR00067">
    <property type="entry name" value="CATALASE"/>
</dbReference>
<dbReference type="PANTHER" id="PTHR11465:SF23">
    <property type="entry name" value="CATALASE-2"/>
    <property type="match status" value="1"/>
</dbReference>
<dbReference type="GO" id="GO:0046872">
    <property type="term" value="F:metal ion binding"/>
    <property type="evidence" value="ECO:0007669"/>
    <property type="project" value="UniProtKB-KW"/>
</dbReference>
<accession>A0A1H8XGD5</accession>
<evidence type="ECO:0000256" key="5">
    <source>
        <dbReference type="ARBA" id="ARBA00022559"/>
    </source>
</evidence>
<dbReference type="Gene3D" id="2.40.180.10">
    <property type="entry name" value="Catalase core domain"/>
    <property type="match status" value="1"/>
</dbReference>
<evidence type="ECO:0000256" key="10">
    <source>
        <dbReference type="ARBA" id="ARBA00023324"/>
    </source>
</evidence>
<keyword evidence="8 13" id="KW-0560">Oxidoreductase</keyword>
<dbReference type="InterPro" id="IPR002226">
    <property type="entry name" value="Catalase_haem_BS"/>
</dbReference>
<evidence type="ECO:0000256" key="13">
    <source>
        <dbReference type="RuleBase" id="RU000498"/>
    </source>
</evidence>
<dbReference type="InterPro" id="IPR010582">
    <property type="entry name" value="Catalase_immune_responsive"/>
</dbReference>
<feature type="active site" evidence="11">
    <location>
        <position position="54"/>
    </location>
</feature>
<dbReference type="GO" id="GO:0005737">
    <property type="term" value="C:cytoplasm"/>
    <property type="evidence" value="ECO:0007669"/>
    <property type="project" value="TreeGrafter"/>
</dbReference>
<dbReference type="GO" id="GO:0004096">
    <property type="term" value="F:catalase activity"/>
    <property type="evidence" value="ECO:0007669"/>
    <property type="project" value="UniProtKB-EC"/>
</dbReference>
<evidence type="ECO:0000256" key="1">
    <source>
        <dbReference type="ARBA" id="ARBA00001971"/>
    </source>
</evidence>
<evidence type="ECO:0000256" key="7">
    <source>
        <dbReference type="ARBA" id="ARBA00022723"/>
    </source>
</evidence>
<evidence type="ECO:0000256" key="11">
    <source>
        <dbReference type="PIRSR" id="PIRSR038928-1"/>
    </source>
</evidence>
<evidence type="ECO:0000256" key="9">
    <source>
        <dbReference type="ARBA" id="ARBA00023004"/>
    </source>
</evidence>
<dbReference type="EMBL" id="FODY01000023">
    <property type="protein sequence ID" value="SEP38892.1"/>
    <property type="molecule type" value="Genomic_DNA"/>
</dbReference>
<gene>
    <name evidence="15" type="ORF">SAMN04490178_12360</name>
</gene>
<dbReference type="PROSITE" id="PS00438">
    <property type="entry name" value="CATALASE_2"/>
    <property type="match status" value="1"/>
</dbReference>
<dbReference type="Pfam" id="PF00199">
    <property type="entry name" value="Catalase"/>
    <property type="match status" value="1"/>
</dbReference>
<keyword evidence="10 13" id="KW-0376">Hydrogen peroxide</keyword>
<comment type="cofactor">
    <cofactor evidence="1 12">
        <name>heme</name>
        <dbReference type="ChEBI" id="CHEBI:30413"/>
    </cofactor>
</comment>
<dbReference type="PIRSF" id="PIRSF038928">
    <property type="entry name" value="Catalase_clade1-3"/>
    <property type="match status" value="1"/>
</dbReference>
<dbReference type="AlphaFoldDB" id="A0A1H8XGD5"/>
<evidence type="ECO:0000313" key="15">
    <source>
        <dbReference type="EMBL" id="SEP38892.1"/>
    </source>
</evidence>
<dbReference type="Pfam" id="PF06628">
    <property type="entry name" value="Catalase-rel"/>
    <property type="match status" value="1"/>
</dbReference>
<dbReference type="STRING" id="112903.SAMN04490178_12360"/>
<dbReference type="PROSITE" id="PS51402">
    <property type="entry name" value="CATALASE_3"/>
    <property type="match status" value="1"/>
</dbReference>
<dbReference type="SUPFAM" id="SSF56634">
    <property type="entry name" value="Heme-dependent catalase-like"/>
    <property type="match status" value="1"/>
</dbReference>
<feature type="binding site" description="axial binding residue" evidence="12">
    <location>
        <position position="341"/>
    </location>
    <ligand>
        <name>heme</name>
        <dbReference type="ChEBI" id="CHEBI:30413"/>
    </ligand>
    <ligandPart>
        <name>Fe</name>
        <dbReference type="ChEBI" id="CHEBI:18248"/>
    </ligandPart>
</feature>
<keyword evidence="9 12" id="KW-0408">Iron</keyword>
<protein>
    <recommendedName>
        <fullName evidence="4 13">Catalase</fullName>
        <ecNumber evidence="4 13">1.11.1.6</ecNumber>
    </recommendedName>
</protein>
<evidence type="ECO:0000259" key="14">
    <source>
        <dbReference type="SMART" id="SM01060"/>
    </source>
</evidence>
<name>A0A1H8XGD5_9FIRM</name>
<dbReference type="PANTHER" id="PTHR11465">
    <property type="entry name" value="CATALASE"/>
    <property type="match status" value="1"/>
</dbReference>
<comment type="function">
    <text evidence="2">Decomposes hydrogen peroxide into water and oxygen; serves to protect cells from the toxic effects of hydrogen peroxide.</text>
</comment>
<evidence type="ECO:0000256" key="3">
    <source>
        <dbReference type="ARBA" id="ARBA00005329"/>
    </source>
</evidence>
<keyword evidence="5 13" id="KW-0575">Peroxidase</keyword>
<proteinExistence type="inferred from homology"/>
<dbReference type="RefSeq" id="WP_091749908.1">
    <property type="nucleotide sequence ID" value="NZ_FODY01000023.1"/>
</dbReference>
<comment type="catalytic activity">
    <reaction evidence="13">
        <text>2 H2O2 = O2 + 2 H2O</text>
        <dbReference type="Rhea" id="RHEA:20309"/>
        <dbReference type="ChEBI" id="CHEBI:15377"/>
        <dbReference type="ChEBI" id="CHEBI:15379"/>
        <dbReference type="ChEBI" id="CHEBI:16240"/>
        <dbReference type="EC" id="1.11.1.6"/>
    </reaction>
</comment>
<dbReference type="InterPro" id="IPR024708">
    <property type="entry name" value="Catalase_AS"/>
</dbReference>
<dbReference type="InterPro" id="IPR024711">
    <property type="entry name" value="Catalase_clade1/3"/>
</dbReference>
<comment type="similarity">
    <text evidence="3 13">Belongs to the catalase family.</text>
</comment>
<evidence type="ECO:0000256" key="8">
    <source>
        <dbReference type="ARBA" id="ARBA00023002"/>
    </source>
</evidence>
<evidence type="ECO:0000256" key="6">
    <source>
        <dbReference type="ARBA" id="ARBA00022617"/>
    </source>
</evidence>
<dbReference type="GO" id="GO:0042744">
    <property type="term" value="P:hydrogen peroxide catabolic process"/>
    <property type="evidence" value="ECO:0007669"/>
    <property type="project" value="UniProtKB-KW"/>
</dbReference>
<feature type="active site" evidence="11">
    <location>
        <position position="127"/>
    </location>
</feature>
<evidence type="ECO:0000256" key="4">
    <source>
        <dbReference type="ARBA" id="ARBA00012314"/>
    </source>
</evidence>
<reference evidence="15 16" key="1">
    <citation type="submission" date="2016-10" db="EMBL/GenBank/DDBJ databases">
        <authorList>
            <person name="de Groot N.N."/>
        </authorList>
    </citation>
    <scope>NUCLEOTIDE SEQUENCE [LARGE SCALE GENOMIC DNA]</scope>
    <source>
        <strain evidence="15 16">DSM 13305</strain>
    </source>
</reference>
<evidence type="ECO:0000313" key="16">
    <source>
        <dbReference type="Proteomes" id="UP000198847"/>
    </source>
</evidence>
<evidence type="ECO:0000256" key="2">
    <source>
        <dbReference type="ARBA" id="ARBA00002974"/>
    </source>
</evidence>
<keyword evidence="7 12" id="KW-0479">Metal-binding</keyword>
<dbReference type="Proteomes" id="UP000198847">
    <property type="component" value="Unassembled WGS sequence"/>
</dbReference>
<feature type="domain" description="Catalase core" evidence="14">
    <location>
        <begin position="7"/>
        <end position="394"/>
    </location>
</feature>
<dbReference type="InterPro" id="IPR011614">
    <property type="entry name" value="Catalase_core"/>
</dbReference>
<dbReference type="InterPro" id="IPR018028">
    <property type="entry name" value="Catalase"/>
</dbReference>
<dbReference type="SMART" id="SM01060">
    <property type="entry name" value="Catalase"/>
    <property type="match status" value="1"/>
</dbReference>
<dbReference type="InterPro" id="IPR020835">
    <property type="entry name" value="Catalase_sf"/>
</dbReference>
<dbReference type="GO" id="GO:0042542">
    <property type="term" value="P:response to hydrogen peroxide"/>
    <property type="evidence" value="ECO:0007669"/>
    <property type="project" value="TreeGrafter"/>
</dbReference>
<dbReference type="EC" id="1.11.1.6" evidence="4 13"/>
<dbReference type="OrthoDB" id="9760293at2"/>
<organism evidence="15 16">
    <name type="scientific">Propionispora vibrioides</name>
    <dbReference type="NCBI Taxonomy" id="112903"/>
    <lineage>
        <taxon>Bacteria</taxon>
        <taxon>Bacillati</taxon>
        <taxon>Bacillota</taxon>
        <taxon>Negativicutes</taxon>
        <taxon>Selenomonadales</taxon>
        <taxon>Sporomusaceae</taxon>
        <taxon>Propionispora</taxon>
    </lineage>
</organism>
<dbReference type="PROSITE" id="PS00437">
    <property type="entry name" value="CATALASE_1"/>
    <property type="match status" value="1"/>
</dbReference>
<evidence type="ECO:0000256" key="12">
    <source>
        <dbReference type="PIRSR" id="PIRSR038928-2"/>
    </source>
</evidence>